<gene>
    <name evidence="5" type="ORF">GCM10012278_12300</name>
</gene>
<evidence type="ECO:0000256" key="1">
    <source>
        <dbReference type="ARBA" id="ARBA00023015"/>
    </source>
</evidence>
<keyword evidence="3" id="KW-0804">Transcription</keyword>
<reference evidence="5" key="2">
    <citation type="submission" date="2020-09" db="EMBL/GenBank/DDBJ databases">
        <authorList>
            <person name="Sun Q."/>
            <person name="Zhou Y."/>
        </authorList>
    </citation>
    <scope>NUCLEOTIDE SEQUENCE</scope>
    <source>
        <strain evidence="5">CGMCC 4.7430</strain>
    </source>
</reference>
<organism evidence="5 6">
    <name type="scientific">Nonomuraea glycinis</name>
    <dbReference type="NCBI Taxonomy" id="2047744"/>
    <lineage>
        <taxon>Bacteria</taxon>
        <taxon>Bacillati</taxon>
        <taxon>Actinomycetota</taxon>
        <taxon>Actinomycetes</taxon>
        <taxon>Streptosporangiales</taxon>
        <taxon>Streptosporangiaceae</taxon>
        <taxon>Nonomuraea</taxon>
    </lineage>
</organism>
<evidence type="ECO:0000256" key="3">
    <source>
        <dbReference type="ARBA" id="ARBA00023163"/>
    </source>
</evidence>
<dbReference type="Gene3D" id="1.10.10.10">
    <property type="entry name" value="Winged helix-like DNA-binding domain superfamily/Winged helix DNA-binding domain"/>
    <property type="match status" value="1"/>
</dbReference>
<dbReference type="InterPro" id="IPR001867">
    <property type="entry name" value="OmpR/PhoB-type_DNA-bd"/>
</dbReference>
<dbReference type="InterPro" id="IPR036388">
    <property type="entry name" value="WH-like_DNA-bd_sf"/>
</dbReference>
<protein>
    <submittedName>
        <fullName evidence="5">Transcriptional regulator</fullName>
    </submittedName>
</protein>
<dbReference type="InterPro" id="IPR016032">
    <property type="entry name" value="Sig_transdc_resp-reg_C-effctor"/>
</dbReference>
<dbReference type="Proteomes" id="UP000660745">
    <property type="component" value="Unassembled WGS sequence"/>
</dbReference>
<keyword evidence="6" id="KW-1185">Reference proteome</keyword>
<accession>A0A918E2J6</accession>
<dbReference type="Gene3D" id="3.30.450.40">
    <property type="match status" value="1"/>
</dbReference>
<dbReference type="RefSeq" id="WP_189137494.1">
    <property type="nucleotide sequence ID" value="NZ_BMNK01000002.1"/>
</dbReference>
<proteinExistence type="predicted"/>
<dbReference type="Pfam" id="PF01590">
    <property type="entry name" value="GAF"/>
    <property type="match status" value="1"/>
</dbReference>
<evidence type="ECO:0000256" key="2">
    <source>
        <dbReference type="ARBA" id="ARBA00023125"/>
    </source>
</evidence>
<name>A0A918E2J6_9ACTN</name>
<reference evidence="5" key="1">
    <citation type="journal article" date="2014" name="Int. J. Syst. Evol. Microbiol.">
        <title>Complete genome sequence of Corynebacterium casei LMG S-19264T (=DSM 44701T), isolated from a smear-ripened cheese.</title>
        <authorList>
            <consortium name="US DOE Joint Genome Institute (JGI-PGF)"/>
            <person name="Walter F."/>
            <person name="Albersmeier A."/>
            <person name="Kalinowski J."/>
            <person name="Ruckert C."/>
        </authorList>
    </citation>
    <scope>NUCLEOTIDE SEQUENCE</scope>
    <source>
        <strain evidence="5">CGMCC 4.7430</strain>
    </source>
</reference>
<evidence type="ECO:0000313" key="5">
    <source>
        <dbReference type="EMBL" id="GGP02967.1"/>
    </source>
</evidence>
<comment type="caution">
    <text evidence="5">The sequence shown here is derived from an EMBL/GenBank/DDBJ whole genome shotgun (WGS) entry which is preliminary data.</text>
</comment>
<dbReference type="SMART" id="SM00862">
    <property type="entry name" value="Trans_reg_C"/>
    <property type="match status" value="1"/>
</dbReference>
<dbReference type="AlphaFoldDB" id="A0A918E2J6"/>
<sequence length="476" mass="51969">MSYAHLDAYSRLLPTAHEAVPSGTLTPTVPRRLISASWRRSMAAGIDPDATAAPLAYGPALLDQVRESHPLQPLLPLLTQTLRQATNDSEHIMVVTDDQGLILWRDGHPSTLRRADSVGLTDGHRWTEETVGTNGIGTALATRRPVQVYSDEHLMRVLHIWSCCAAPITDPETGRILGCLDVSGTAPSLHPATIALVGATARLAETQLTVRMHERDELLRRRYESARFNSAILLSPSGRVIAGDPAGDLGGRIDLPATGERMILRDGRVAHLEPYSDGYLLCPTPDAPPPPLTLCLLGDGPPSAFVSGRKLPLSLRHAEILALLALHPRGLTAEQLSFHLYGDDGNPVTIRAEIHRLRSQLGAAIDAKPYHLTSPVEADFLDLRRLLSTNDPTSLARAYPGPLLPRSESPEIRRERDELEVQVRTCLLQRGSPQDLWAYAQTANGRDDFQVLERIIRALPPADPRAAAARARLRTS</sequence>
<feature type="domain" description="OmpR/PhoB-type" evidence="4">
    <location>
        <begin position="308"/>
        <end position="372"/>
    </location>
</feature>
<dbReference type="EMBL" id="BMNK01000002">
    <property type="protein sequence ID" value="GGP02967.1"/>
    <property type="molecule type" value="Genomic_DNA"/>
</dbReference>
<keyword evidence="1" id="KW-0805">Transcription regulation</keyword>
<dbReference type="SUPFAM" id="SSF46894">
    <property type="entry name" value="C-terminal effector domain of the bipartite response regulators"/>
    <property type="match status" value="1"/>
</dbReference>
<evidence type="ECO:0000313" key="6">
    <source>
        <dbReference type="Proteomes" id="UP000660745"/>
    </source>
</evidence>
<evidence type="ECO:0000259" key="4">
    <source>
        <dbReference type="SMART" id="SM00862"/>
    </source>
</evidence>
<dbReference type="InterPro" id="IPR029016">
    <property type="entry name" value="GAF-like_dom_sf"/>
</dbReference>
<dbReference type="InterPro" id="IPR003018">
    <property type="entry name" value="GAF"/>
</dbReference>
<dbReference type="GO" id="GO:0006355">
    <property type="term" value="P:regulation of DNA-templated transcription"/>
    <property type="evidence" value="ECO:0007669"/>
    <property type="project" value="InterPro"/>
</dbReference>
<keyword evidence="2" id="KW-0238">DNA-binding</keyword>
<dbReference type="GO" id="GO:0003677">
    <property type="term" value="F:DNA binding"/>
    <property type="evidence" value="ECO:0007669"/>
    <property type="project" value="UniProtKB-KW"/>
</dbReference>
<dbReference type="SUPFAM" id="SSF55781">
    <property type="entry name" value="GAF domain-like"/>
    <property type="match status" value="1"/>
</dbReference>
<dbReference type="GO" id="GO:0000160">
    <property type="term" value="P:phosphorelay signal transduction system"/>
    <property type="evidence" value="ECO:0007669"/>
    <property type="project" value="InterPro"/>
</dbReference>